<evidence type="ECO:0000313" key="1">
    <source>
        <dbReference type="EMBL" id="KAJ1217454.1"/>
    </source>
</evidence>
<sequence>MCFNTKFTASKWPPRSYVTYKEVLSFDGVLFTNASAVFKNARVRIAFATIKSGYTQVGLNARTGCPYKSACVTLARQRNLEADY</sequence>
<gene>
    <name evidence="1" type="ORF">NDU88_005048</name>
</gene>
<protein>
    <submittedName>
        <fullName evidence="1">Uncharacterized protein</fullName>
    </submittedName>
</protein>
<dbReference type="AlphaFoldDB" id="A0AAV7WW12"/>
<evidence type="ECO:0000313" key="2">
    <source>
        <dbReference type="Proteomes" id="UP001066276"/>
    </source>
</evidence>
<comment type="caution">
    <text evidence="1">The sequence shown here is derived from an EMBL/GenBank/DDBJ whole genome shotgun (WGS) entry which is preliminary data.</text>
</comment>
<dbReference type="Proteomes" id="UP001066276">
    <property type="component" value="Chromosome 1_1"/>
</dbReference>
<keyword evidence="2" id="KW-1185">Reference proteome</keyword>
<proteinExistence type="predicted"/>
<reference evidence="1" key="1">
    <citation type="journal article" date="2022" name="bioRxiv">
        <title>Sequencing and chromosome-scale assembly of the giantPleurodeles waltlgenome.</title>
        <authorList>
            <person name="Brown T."/>
            <person name="Elewa A."/>
            <person name="Iarovenko S."/>
            <person name="Subramanian E."/>
            <person name="Araus A.J."/>
            <person name="Petzold A."/>
            <person name="Susuki M."/>
            <person name="Suzuki K.-i.T."/>
            <person name="Hayashi T."/>
            <person name="Toyoda A."/>
            <person name="Oliveira C."/>
            <person name="Osipova E."/>
            <person name="Leigh N.D."/>
            <person name="Simon A."/>
            <person name="Yun M.H."/>
        </authorList>
    </citation>
    <scope>NUCLEOTIDE SEQUENCE</scope>
    <source>
        <strain evidence="1">20211129_DDA</strain>
        <tissue evidence="1">Liver</tissue>
    </source>
</reference>
<organism evidence="1 2">
    <name type="scientific">Pleurodeles waltl</name>
    <name type="common">Iberian ribbed newt</name>
    <dbReference type="NCBI Taxonomy" id="8319"/>
    <lineage>
        <taxon>Eukaryota</taxon>
        <taxon>Metazoa</taxon>
        <taxon>Chordata</taxon>
        <taxon>Craniata</taxon>
        <taxon>Vertebrata</taxon>
        <taxon>Euteleostomi</taxon>
        <taxon>Amphibia</taxon>
        <taxon>Batrachia</taxon>
        <taxon>Caudata</taxon>
        <taxon>Salamandroidea</taxon>
        <taxon>Salamandridae</taxon>
        <taxon>Pleurodelinae</taxon>
        <taxon>Pleurodeles</taxon>
    </lineage>
</organism>
<name>A0AAV7WW12_PLEWA</name>
<dbReference type="EMBL" id="JANPWB010000001">
    <property type="protein sequence ID" value="KAJ1217454.1"/>
    <property type="molecule type" value="Genomic_DNA"/>
</dbReference>
<accession>A0AAV7WW12</accession>